<reference evidence="1 2" key="1">
    <citation type="submission" date="2016-11" db="EMBL/GenBank/DDBJ databases">
        <authorList>
            <person name="Jaros S."/>
            <person name="Januszkiewicz K."/>
            <person name="Wedrychowicz H."/>
        </authorList>
    </citation>
    <scope>NUCLEOTIDE SEQUENCE [LARGE SCALE GENOMIC DNA]</scope>
    <source>
        <strain evidence="1 2">CGMCC 4.5723</strain>
    </source>
</reference>
<dbReference type="EMBL" id="FQZK01000021">
    <property type="protein sequence ID" value="SHK49272.1"/>
    <property type="molecule type" value="Genomic_DNA"/>
</dbReference>
<keyword evidence="2" id="KW-1185">Reference proteome</keyword>
<accession>A0A1M6SX16</accession>
<proteinExistence type="predicted"/>
<dbReference type="Proteomes" id="UP000184452">
    <property type="component" value="Unassembled WGS sequence"/>
</dbReference>
<sequence length="84" mass="8934">MGHPSPHHRRPHLDTPVMAQALAAAGQGVCVVSGPPAFGLHSAGIRATTGALEASLFAGWDPEHYAQDEICSFLDRLTAWMSTR</sequence>
<name>A0A1M6SX16_9ACTN</name>
<evidence type="ECO:0000313" key="1">
    <source>
        <dbReference type="EMBL" id="SHK49272.1"/>
    </source>
</evidence>
<protein>
    <submittedName>
        <fullName evidence="1">Uncharacterized protein</fullName>
    </submittedName>
</protein>
<organism evidence="1 2">
    <name type="scientific">Nocardiopsis flavescens</name>
    <dbReference type="NCBI Taxonomy" id="758803"/>
    <lineage>
        <taxon>Bacteria</taxon>
        <taxon>Bacillati</taxon>
        <taxon>Actinomycetota</taxon>
        <taxon>Actinomycetes</taxon>
        <taxon>Streptosporangiales</taxon>
        <taxon>Nocardiopsidaceae</taxon>
        <taxon>Nocardiopsis</taxon>
    </lineage>
</organism>
<evidence type="ECO:0000313" key="2">
    <source>
        <dbReference type="Proteomes" id="UP000184452"/>
    </source>
</evidence>
<dbReference type="AlphaFoldDB" id="A0A1M6SX16"/>
<gene>
    <name evidence="1" type="ORF">SAMN05421803_12161</name>
</gene>